<dbReference type="InterPro" id="IPR012506">
    <property type="entry name" value="TMEM86B-like"/>
</dbReference>
<evidence type="ECO:0000256" key="3">
    <source>
        <dbReference type="ARBA" id="ARBA00022692"/>
    </source>
</evidence>
<dbReference type="Pfam" id="PF07947">
    <property type="entry name" value="YhhN"/>
    <property type="match status" value="1"/>
</dbReference>
<evidence type="ECO:0000256" key="1">
    <source>
        <dbReference type="ARBA" id="ARBA00004141"/>
    </source>
</evidence>
<feature type="transmembrane region" description="Helical" evidence="6">
    <location>
        <begin position="58"/>
        <end position="75"/>
    </location>
</feature>
<evidence type="ECO:0000313" key="7">
    <source>
        <dbReference type="EMBL" id="SEG65221.1"/>
    </source>
</evidence>
<evidence type="ECO:0000256" key="6">
    <source>
        <dbReference type="SAM" id="Phobius"/>
    </source>
</evidence>
<feature type="transmembrane region" description="Helical" evidence="6">
    <location>
        <begin position="81"/>
        <end position="99"/>
    </location>
</feature>
<evidence type="ECO:0000313" key="8">
    <source>
        <dbReference type="Proteomes" id="UP000236731"/>
    </source>
</evidence>
<name>A0A1H6BWZ1_9SPHI</name>
<evidence type="ECO:0000256" key="4">
    <source>
        <dbReference type="ARBA" id="ARBA00022989"/>
    </source>
</evidence>
<dbReference type="PANTHER" id="PTHR31885">
    <property type="entry name" value="GH04784P"/>
    <property type="match status" value="1"/>
</dbReference>
<dbReference type="EMBL" id="FNUT01000012">
    <property type="protein sequence ID" value="SEG65221.1"/>
    <property type="molecule type" value="Genomic_DNA"/>
</dbReference>
<sequence length="229" mass="25613">MKKQVIADIVFWLIAALHLYSIYAHKIDLQTWTKPLICPSLLLLLFFETGLKGKFNKLIGLGLVFGWMGDVFLMLQDAFVLGLAAFLIGHVLYIYAFLLQTKPQNLTRHKGYLLPTGLLATYGFYFFGVLKPSLGILEIPVILYIVAISAMVIFAFTRRTQTNLASFLATFLGAILFVVSDSFLAINKFVAYMPNASLLIMSTYILAQYGITLGAILHAKRKNKQLPAH</sequence>
<evidence type="ECO:0000256" key="2">
    <source>
        <dbReference type="ARBA" id="ARBA00007375"/>
    </source>
</evidence>
<organism evidence="7 8">
    <name type="scientific">Sphingobacterium lactis</name>
    <dbReference type="NCBI Taxonomy" id="797291"/>
    <lineage>
        <taxon>Bacteria</taxon>
        <taxon>Pseudomonadati</taxon>
        <taxon>Bacteroidota</taxon>
        <taxon>Sphingobacteriia</taxon>
        <taxon>Sphingobacteriales</taxon>
        <taxon>Sphingobacteriaceae</taxon>
        <taxon>Sphingobacterium</taxon>
    </lineage>
</organism>
<keyword evidence="4 6" id="KW-1133">Transmembrane helix</keyword>
<dbReference type="AlphaFoldDB" id="A0A1H6BWZ1"/>
<feature type="transmembrane region" description="Helical" evidence="6">
    <location>
        <begin position="198"/>
        <end position="217"/>
    </location>
</feature>
<comment type="subcellular location">
    <subcellularLocation>
        <location evidence="1">Membrane</location>
        <topology evidence="1">Multi-pass membrane protein</topology>
    </subcellularLocation>
</comment>
<evidence type="ECO:0000256" key="5">
    <source>
        <dbReference type="ARBA" id="ARBA00023136"/>
    </source>
</evidence>
<feature type="transmembrane region" description="Helical" evidence="6">
    <location>
        <begin position="5"/>
        <end position="23"/>
    </location>
</feature>
<dbReference type="Proteomes" id="UP000236731">
    <property type="component" value="Unassembled WGS sequence"/>
</dbReference>
<comment type="similarity">
    <text evidence="2">Belongs to the TMEM86 family.</text>
</comment>
<dbReference type="OrthoDB" id="5651790at2"/>
<reference evidence="8" key="1">
    <citation type="submission" date="2016-10" db="EMBL/GenBank/DDBJ databases">
        <authorList>
            <person name="Varghese N."/>
            <person name="Submissions S."/>
        </authorList>
    </citation>
    <scope>NUCLEOTIDE SEQUENCE [LARGE SCALE GENOMIC DNA]</scope>
    <source>
        <strain evidence="8">DSM 22361</strain>
    </source>
</reference>
<accession>A0A1H6BWZ1</accession>
<dbReference type="GO" id="GO:0016020">
    <property type="term" value="C:membrane"/>
    <property type="evidence" value="ECO:0007669"/>
    <property type="project" value="UniProtKB-SubCell"/>
</dbReference>
<dbReference type="PANTHER" id="PTHR31885:SF6">
    <property type="entry name" value="GH04784P"/>
    <property type="match status" value="1"/>
</dbReference>
<gene>
    <name evidence="7" type="ORF">SAMN05421877_11230</name>
</gene>
<keyword evidence="3 6" id="KW-0812">Transmembrane</keyword>
<feature type="transmembrane region" description="Helical" evidence="6">
    <location>
        <begin position="164"/>
        <end position="186"/>
    </location>
</feature>
<keyword evidence="8" id="KW-1185">Reference proteome</keyword>
<keyword evidence="5 6" id="KW-0472">Membrane</keyword>
<proteinExistence type="inferred from homology"/>
<feature type="transmembrane region" description="Helical" evidence="6">
    <location>
        <begin position="111"/>
        <end position="130"/>
    </location>
</feature>
<feature type="transmembrane region" description="Helical" evidence="6">
    <location>
        <begin position="29"/>
        <end position="46"/>
    </location>
</feature>
<dbReference type="GO" id="GO:0016787">
    <property type="term" value="F:hydrolase activity"/>
    <property type="evidence" value="ECO:0007669"/>
    <property type="project" value="TreeGrafter"/>
</dbReference>
<feature type="transmembrane region" description="Helical" evidence="6">
    <location>
        <begin position="136"/>
        <end position="157"/>
    </location>
</feature>
<protein>
    <submittedName>
        <fullName evidence="7">Uncharacterized membrane protein YhhN</fullName>
    </submittedName>
</protein>
<dbReference type="RefSeq" id="WP_103907436.1">
    <property type="nucleotide sequence ID" value="NZ_CP049246.1"/>
</dbReference>